<keyword evidence="2" id="KW-1133">Transmembrane helix</keyword>
<evidence type="ECO:0000313" key="4">
    <source>
        <dbReference type="Proteomes" id="UP000194137"/>
    </source>
</evidence>
<keyword evidence="4" id="KW-1185">Reference proteome</keyword>
<evidence type="ECO:0000256" key="1">
    <source>
        <dbReference type="SAM" id="MobiDB-lite"/>
    </source>
</evidence>
<dbReference type="Proteomes" id="UP000194137">
    <property type="component" value="Chromosome"/>
</dbReference>
<sequence>MADMIALPVWAIGAALLAVVALAAVAIARVGSQQTFGFFAQVAASLLLVGVAWLYLERLDYQDHAEQRRNVEARLSSLTVQALSPNSSLACLDSEAGEAVTESCEKAVYASPEQVAAALAYVGLRLDILRDIAAISDPRDERFAQLRAPLARSIEADRYGLVAQVLQGRDSCTPQSCYAFALVQRRDQLVANMTERAYDAKVVRYASGWGERQPSGPALASQSPQPTGKPVDMNFPTAASIPPVSIMSNEPGMPGQNGMDSTTVKPESKAAEAKAESRERAPAAQPQQKRTSAQKAAPKQQQPAPQAAGSAADPFPQPISSAQTTGGSPTPISPQ</sequence>
<gene>
    <name evidence="3" type="ORF">CAK95_21850</name>
</gene>
<dbReference type="AlphaFoldDB" id="A0A1W6ZVP2"/>
<keyword evidence="2" id="KW-0472">Membrane</keyword>
<accession>A0A1W6ZVP2</accession>
<feature type="region of interest" description="Disordered" evidence="1">
    <location>
        <begin position="210"/>
        <end position="335"/>
    </location>
</feature>
<dbReference type="OrthoDB" id="8264807at2"/>
<feature type="compositionally biased region" description="Polar residues" evidence="1">
    <location>
        <begin position="318"/>
        <end position="335"/>
    </location>
</feature>
<evidence type="ECO:0000256" key="2">
    <source>
        <dbReference type="SAM" id="Phobius"/>
    </source>
</evidence>
<dbReference type="EMBL" id="CP021112">
    <property type="protein sequence ID" value="ARQ01454.1"/>
    <property type="molecule type" value="Genomic_DNA"/>
</dbReference>
<keyword evidence="2" id="KW-0812">Transmembrane</keyword>
<dbReference type="RefSeq" id="WP_086089845.1">
    <property type="nucleotide sequence ID" value="NZ_CP021112.1"/>
</dbReference>
<feature type="compositionally biased region" description="Basic and acidic residues" evidence="1">
    <location>
        <begin position="266"/>
        <end position="281"/>
    </location>
</feature>
<dbReference type="KEGG" id="psin:CAK95_21850"/>
<evidence type="ECO:0000313" key="3">
    <source>
        <dbReference type="EMBL" id="ARQ01454.1"/>
    </source>
</evidence>
<organism evidence="3 4">
    <name type="scientific">Pseudorhodoplanes sinuspersici</name>
    <dbReference type="NCBI Taxonomy" id="1235591"/>
    <lineage>
        <taxon>Bacteria</taxon>
        <taxon>Pseudomonadati</taxon>
        <taxon>Pseudomonadota</taxon>
        <taxon>Alphaproteobacteria</taxon>
        <taxon>Hyphomicrobiales</taxon>
        <taxon>Pseudorhodoplanes</taxon>
    </lineage>
</organism>
<feature type="transmembrane region" description="Helical" evidence="2">
    <location>
        <begin position="38"/>
        <end position="56"/>
    </location>
</feature>
<name>A0A1W6ZVP2_9HYPH</name>
<reference evidence="3 4" key="1">
    <citation type="submission" date="2017-05" db="EMBL/GenBank/DDBJ databases">
        <title>Full genome sequence of Pseudorhodoplanes sinuspersici.</title>
        <authorList>
            <person name="Dastgheib S.M.M."/>
            <person name="Shavandi M."/>
            <person name="Tirandaz H."/>
        </authorList>
    </citation>
    <scope>NUCLEOTIDE SEQUENCE [LARGE SCALE GENOMIC DNA]</scope>
    <source>
        <strain evidence="3 4">RIPI110</strain>
    </source>
</reference>
<feature type="compositionally biased region" description="Low complexity" evidence="1">
    <location>
        <begin position="293"/>
        <end position="312"/>
    </location>
</feature>
<dbReference type="STRING" id="1235591.CAK95_21850"/>
<protein>
    <submittedName>
        <fullName evidence="3">Uncharacterized protein</fullName>
    </submittedName>
</protein>
<proteinExistence type="predicted"/>